<keyword evidence="3" id="KW-1185">Reference proteome</keyword>
<dbReference type="AlphaFoldDB" id="A0AAD6CH95"/>
<evidence type="ECO:0000256" key="1">
    <source>
        <dbReference type="SAM" id="MobiDB-lite"/>
    </source>
</evidence>
<protein>
    <submittedName>
        <fullName evidence="2">Uncharacterized protein</fullName>
    </submittedName>
</protein>
<gene>
    <name evidence="2" type="ORF">N7494_013247</name>
</gene>
<comment type="caution">
    <text evidence="2">The sequence shown here is derived from an EMBL/GenBank/DDBJ whole genome shotgun (WGS) entry which is preliminary data.</text>
</comment>
<accession>A0AAD6CH95</accession>
<organism evidence="2 3">
    <name type="scientific">Penicillium frequentans</name>
    <dbReference type="NCBI Taxonomy" id="3151616"/>
    <lineage>
        <taxon>Eukaryota</taxon>
        <taxon>Fungi</taxon>
        <taxon>Dikarya</taxon>
        <taxon>Ascomycota</taxon>
        <taxon>Pezizomycotina</taxon>
        <taxon>Eurotiomycetes</taxon>
        <taxon>Eurotiomycetidae</taxon>
        <taxon>Eurotiales</taxon>
        <taxon>Aspergillaceae</taxon>
        <taxon>Penicillium</taxon>
    </lineage>
</organism>
<sequence length="200" mass="22971">MLAYVQNETNVDATRQRVLDDAIVCTARIEVLTLYDYHGLRYPTKKEDKDTTKKKILWLWLRCMPHRAFADFEREWQQKGAHRPSVEARFWFSCARLSELREVARMEGFADQLDPDGDYFSIKFKHRMASTCDVPPGRFGFNASRDGRLTTGQDNPPNLLTTDPFRRDQNLEDCEILDVIPRACPLPSSQLALVSQGSAG</sequence>
<dbReference type="Proteomes" id="UP001220324">
    <property type="component" value="Unassembled WGS sequence"/>
</dbReference>
<dbReference type="EMBL" id="JAQIZZ010000011">
    <property type="protein sequence ID" value="KAJ5522933.1"/>
    <property type="molecule type" value="Genomic_DNA"/>
</dbReference>
<reference evidence="2 3" key="1">
    <citation type="journal article" date="2023" name="IMA Fungus">
        <title>Comparative genomic study of the Penicillium genus elucidates a diverse pangenome and 15 lateral gene transfer events.</title>
        <authorList>
            <person name="Petersen C."/>
            <person name="Sorensen T."/>
            <person name="Nielsen M.R."/>
            <person name="Sondergaard T.E."/>
            <person name="Sorensen J.L."/>
            <person name="Fitzpatrick D.A."/>
            <person name="Frisvad J.C."/>
            <person name="Nielsen K.L."/>
        </authorList>
    </citation>
    <scope>NUCLEOTIDE SEQUENCE [LARGE SCALE GENOMIC DNA]</scope>
    <source>
        <strain evidence="2 3">IBT 35679</strain>
    </source>
</reference>
<proteinExistence type="predicted"/>
<feature type="compositionally biased region" description="Polar residues" evidence="1">
    <location>
        <begin position="150"/>
        <end position="161"/>
    </location>
</feature>
<feature type="region of interest" description="Disordered" evidence="1">
    <location>
        <begin position="143"/>
        <end position="165"/>
    </location>
</feature>
<evidence type="ECO:0000313" key="3">
    <source>
        <dbReference type="Proteomes" id="UP001220324"/>
    </source>
</evidence>
<name>A0AAD6CH95_9EURO</name>
<evidence type="ECO:0000313" key="2">
    <source>
        <dbReference type="EMBL" id="KAJ5522933.1"/>
    </source>
</evidence>